<dbReference type="PANTHER" id="PTHR47244">
    <property type="entry name" value="PROTEIN-TYROSINE-PHOSPHATASE IBR5"/>
    <property type="match status" value="1"/>
</dbReference>
<keyword evidence="7" id="KW-1185">Reference proteome</keyword>
<evidence type="ECO:0000313" key="7">
    <source>
        <dbReference type="Proteomes" id="UP001491310"/>
    </source>
</evidence>
<dbReference type="SMART" id="SM00195">
    <property type="entry name" value="DSPc"/>
    <property type="match status" value="1"/>
</dbReference>
<evidence type="ECO:0008006" key="8">
    <source>
        <dbReference type="Google" id="ProtNLM"/>
    </source>
</evidence>
<dbReference type="InterPro" id="IPR020422">
    <property type="entry name" value="TYR_PHOSPHATASE_DUAL_dom"/>
</dbReference>
<dbReference type="PROSITE" id="PS00383">
    <property type="entry name" value="TYR_PHOSPHATASE_1"/>
    <property type="match status" value="1"/>
</dbReference>
<dbReference type="SUPFAM" id="SSF52799">
    <property type="entry name" value="(Phosphotyrosine protein) phosphatases II"/>
    <property type="match status" value="1"/>
</dbReference>
<accession>A0ABR2YJZ0</accession>
<evidence type="ECO:0000256" key="2">
    <source>
        <dbReference type="ARBA" id="ARBA00022912"/>
    </source>
</evidence>
<dbReference type="Pfam" id="PF00782">
    <property type="entry name" value="DSPc"/>
    <property type="match status" value="1"/>
</dbReference>
<dbReference type="PROSITE" id="PS50056">
    <property type="entry name" value="TYR_PHOSPHATASE_2"/>
    <property type="match status" value="1"/>
</dbReference>
<dbReference type="EMBL" id="JALJOT010000010">
    <property type="protein sequence ID" value="KAK9906847.1"/>
    <property type="molecule type" value="Genomic_DNA"/>
</dbReference>
<evidence type="ECO:0000259" key="4">
    <source>
        <dbReference type="PROSITE" id="PS50054"/>
    </source>
</evidence>
<dbReference type="InterPro" id="IPR000387">
    <property type="entry name" value="Tyr_Pase_dom"/>
</dbReference>
<evidence type="ECO:0000313" key="6">
    <source>
        <dbReference type="EMBL" id="KAK9906847.1"/>
    </source>
</evidence>
<reference evidence="6 7" key="1">
    <citation type="journal article" date="2024" name="Nat. Commun.">
        <title>Phylogenomics reveals the evolutionary origins of lichenization in chlorophyte algae.</title>
        <authorList>
            <person name="Puginier C."/>
            <person name="Libourel C."/>
            <person name="Otte J."/>
            <person name="Skaloud P."/>
            <person name="Haon M."/>
            <person name="Grisel S."/>
            <person name="Petersen M."/>
            <person name="Berrin J.G."/>
            <person name="Delaux P.M."/>
            <person name="Dal Grande F."/>
            <person name="Keller J."/>
        </authorList>
    </citation>
    <scope>NUCLEOTIDE SEQUENCE [LARGE SCALE GENOMIC DNA]</scope>
    <source>
        <strain evidence="6 7">SAG 216-7</strain>
    </source>
</reference>
<evidence type="ECO:0000256" key="3">
    <source>
        <dbReference type="SAM" id="MobiDB-lite"/>
    </source>
</evidence>
<comment type="caution">
    <text evidence="6">The sequence shown here is derived from an EMBL/GenBank/DDBJ whole genome shotgun (WGS) entry which is preliminary data.</text>
</comment>
<dbReference type="Gene3D" id="3.90.190.10">
    <property type="entry name" value="Protein tyrosine phosphatase superfamily"/>
    <property type="match status" value="1"/>
</dbReference>
<protein>
    <recommendedName>
        <fullName evidence="8">Phosphatases II</fullName>
    </recommendedName>
</protein>
<dbReference type="PANTHER" id="PTHR47244:SF1">
    <property type="entry name" value="PROTEIN-TYROSINE-PHOSPHATASE IBR5"/>
    <property type="match status" value="1"/>
</dbReference>
<name>A0ABR2YJZ0_9CHLO</name>
<feature type="domain" description="Tyrosine specific protein phosphatases" evidence="5">
    <location>
        <begin position="107"/>
        <end position="165"/>
    </location>
</feature>
<gene>
    <name evidence="6" type="ORF">WJX75_009090</name>
</gene>
<dbReference type="InterPro" id="IPR029021">
    <property type="entry name" value="Prot-tyrosine_phosphatase-like"/>
</dbReference>
<feature type="compositionally biased region" description="Polar residues" evidence="3">
    <location>
        <begin position="261"/>
        <end position="271"/>
    </location>
</feature>
<dbReference type="InterPro" id="IPR044212">
    <property type="entry name" value="IBR5-like"/>
</dbReference>
<organism evidence="6 7">
    <name type="scientific">Coccomyxa subellipsoidea</name>
    <dbReference type="NCBI Taxonomy" id="248742"/>
    <lineage>
        <taxon>Eukaryota</taxon>
        <taxon>Viridiplantae</taxon>
        <taxon>Chlorophyta</taxon>
        <taxon>core chlorophytes</taxon>
        <taxon>Trebouxiophyceae</taxon>
        <taxon>Trebouxiophyceae incertae sedis</taxon>
        <taxon>Coccomyxaceae</taxon>
        <taxon>Coccomyxa</taxon>
    </lineage>
</organism>
<keyword evidence="1" id="KW-0378">Hydrolase</keyword>
<sequence length="271" mass="29968">MKKRREREEPCHICQHYHDYEGGEPCGICGHRLSDADASQKASAYPSNIIPQFLYLGSYDNASRAELLKTVGITHVLNTVPSCQPLYRNSFTYHTVSTSPPNWEECFDFLDSVLKEREKDQKEVRVLVHCMKGVSRSPAVVIGYLMKSRRWRLCDSYKWVKEHRPVTELAPGEVDRLQRLEIELLGSSSTGYTSSSAASSSGGGSSAPFGLSTHADFQWAWRDAPAPPPPTFVPAPIQSIGFAQQQPGAFVFGSRAPNSAEPATNSVAMES</sequence>
<dbReference type="InterPro" id="IPR016130">
    <property type="entry name" value="Tyr_Pase_AS"/>
</dbReference>
<feature type="domain" description="Tyrosine-protein phosphatase" evidence="4">
    <location>
        <begin position="45"/>
        <end position="186"/>
    </location>
</feature>
<evidence type="ECO:0000256" key="1">
    <source>
        <dbReference type="ARBA" id="ARBA00022801"/>
    </source>
</evidence>
<dbReference type="Proteomes" id="UP001491310">
    <property type="component" value="Unassembled WGS sequence"/>
</dbReference>
<evidence type="ECO:0000259" key="5">
    <source>
        <dbReference type="PROSITE" id="PS50056"/>
    </source>
</evidence>
<dbReference type="InterPro" id="IPR000340">
    <property type="entry name" value="Dual-sp_phosphatase_cat-dom"/>
</dbReference>
<dbReference type="PROSITE" id="PS50054">
    <property type="entry name" value="TYR_PHOSPHATASE_DUAL"/>
    <property type="match status" value="1"/>
</dbReference>
<keyword evidence="2" id="KW-0904">Protein phosphatase</keyword>
<proteinExistence type="predicted"/>
<feature type="region of interest" description="Disordered" evidence="3">
    <location>
        <begin position="252"/>
        <end position="271"/>
    </location>
</feature>